<evidence type="ECO:0000256" key="1">
    <source>
        <dbReference type="ARBA" id="ARBA00008668"/>
    </source>
</evidence>
<evidence type="ECO:0000313" key="5">
    <source>
        <dbReference type="EMBL" id="MBB4045775.1"/>
    </source>
</evidence>
<dbReference type="CDD" id="cd01821">
    <property type="entry name" value="Rhamnogalacturan_acetylesterase_like"/>
    <property type="match status" value="1"/>
</dbReference>
<evidence type="ECO:0000256" key="2">
    <source>
        <dbReference type="ARBA" id="ARBA00022801"/>
    </source>
</evidence>
<dbReference type="InterPro" id="IPR036514">
    <property type="entry name" value="SGNH_hydro_sf"/>
</dbReference>
<dbReference type="PANTHER" id="PTHR43695">
    <property type="entry name" value="PUTATIVE (AFU_ORTHOLOGUE AFUA_2G17250)-RELATED"/>
    <property type="match status" value="1"/>
</dbReference>
<dbReference type="InterPro" id="IPR008979">
    <property type="entry name" value="Galactose-bd-like_sf"/>
</dbReference>
<dbReference type="SUPFAM" id="SSF52266">
    <property type="entry name" value="SGNH hydrolase"/>
    <property type="match status" value="1"/>
</dbReference>
<organism evidence="5 6">
    <name type="scientific">Bacteroides reticulotermitis</name>
    <dbReference type="NCBI Taxonomy" id="1133319"/>
    <lineage>
        <taxon>Bacteria</taxon>
        <taxon>Pseudomonadati</taxon>
        <taxon>Bacteroidota</taxon>
        <taxon>Bacteroidia</taxon>
        <taxon>Bacteroidales</taxon>
        <taxon>Bacteroidaceae</taxon>
        <taxon>Bacteroides</taxon>
    </lineage>
</organism>
<dbReference type="SUPFAM" id="SSF49785">
    <property type="entry name" value="Galactose-binding domain-like"/>
    <property type="match status" value="1"/>
</dbReference>
<dbReference type="GO" id="GO:0016788">
    <property type="term" value="F:hydrolase activity, acting on ester bonds"/>
    <property type="evidence" value="ECO:0007669"/>
    <property type="project" value="UniProtKB-ARBA"/>
</dbReference>
<gene>
    <name evidence="5" type="ORF">GGR06_003597</name>
</gene>
<name>A0A840DAU8_9BACE</name>
<dbReference type="InterPro" id="IPR037459">
    <property type="entry name" value="RhgT-like"/>
</dbReference>
<evidence type="ECO:0000256" key="3">
    <source>
        <dbReference type="SAM" id="SignalP"/>
    </source>
</evidence>
<dbReference type="Proteomes" id="UP000560658">
    <property type="component" value="Unassembled WGS sequence"/>
</dbReference>
<comment type="similarity">
    <text evidence="1">Belongs to the 'GDSL' lipolytic enzyme family.</text>
</comment>
<dbReference type="RefSeq" id="WP_044163709.1">
    <property type="nucleotide sequence ID" value="NZ_JACIER010000018.1"/>
</dbReference>
<dbReference type="Gene3D" id="3.40.50.1110">
    <property type="entry name" value="SGNH hydrolase"/>
    <property type="match status" value="1"/>
</dbReference>
<dbReference type="EMBL" id="JACIER010000018">
    <property type="protein sequence ID" value="MBB4045775.1"/>
    <property type="molecule type" value="Genomic_DNA"/>
</dbReference>
<feature type="domain" description="SGNH hydrolase-type esterase" evidence="4">
    <location>
        <begin position="170"/>
        <end position="319"/>
    </location>
</feature>
<keyword evidence="6" id="KW-1185">Reference proteome</keyword>
<reference evidence="5" key="1">
    <citation type="submission" date="2020-08" db="EMBL/GenBank/DDBJ databases">
        <title>Genomic Encyclopedia of Type Strains, Phase IV (KMG-IV): sequencing the most valuable type-strain genomes for metagenomic binning, comparative biology and taxonomic classification.</title>
        <authorList>
            <person name="Goeker M."/>
        </authorList>
    </citation>
    <scope>NUCLEOTIDE SEQUENCE [LARGE SCALE GENOMIC DNA]</scope>
    <source>
        <strain evidence="5">DSM 105720</strain>
    </source>
</reference>
<dbReference type="Gene3D" id="2.60.120.430">
    <property type="entry name" value="Galactose-binding lectin"/>
    <property type="match status" value="1"/>
</dbReference>
<feature type="chain" id="PRO_5032440507" evidence="3">
    <location>
        <begin position="19"/>
        <end position="413"/>
    </location>
</feature>
<protein>
    <submittedName>
        <fullName evidence="5">Lysophospholipase L1-like esterase</fullName>
    </submittedName>
</protein>
<proteinExistence type="inferred from homology"/>
<accession>A0A840DAU8</accession>
<keyword evidence="3" id="KW-0732">Signal</keyword>
<sequence>MKVLFLSLLLVVAVCLRAQKTDEIYHLTDTARYSDVRGYGYDFVPTPLKGGKKPFFYSVKVPDGNYLVTVTLGGKKQAGVTTVRAENRRLFVQRLVTKKGQFVEQSFVVNKRTPRISDGDSVKIKDREKDYMTWDDRLTLEFNGDTPLCQSIRIRPAADSVVTVYLCGNSTVVDQSREPWASWGQMIPLFFDTGIAIANYAESGETAGSFIGRGRLRQAVSKMKAGDYVFIEFGHNDQKESGAGKGAYFSFVTNLKTIIDEARNKGANLVLVTPTSRRQFDDNGRIKDTHGEYDDAVRWLAKKENISLIDLTQMTAVLYEAFGTENSKKAFVHYPANTFPGQTKALADNTHFSAFGAYEVAQCVLRGIRDSKIPLLKHILPEYKKIDPAKPDEFNTFHWDLAPLYEIEKPDGN</sequence>
<keyword evidence="2" id="KW-0378">Hydrolase</keyword>
<dbReference type="InterPro" id="IPR013830">
    <property type="entry name" value="SGNH_hydro"/>
</dbReference>
<comment type="caution">
    <text evidence="5">The sequence shown here is derived from an EMBL/GenBank/DDBJ whole genome shotgun (WGS) entry which is preliminary data.</text>
</comment>
<evidence type="ECO:0000313" key="6">
    <source>
        <dbReference type="Proteomes" id="UP000560658"/>
    </source>
</evidence>
<dbReference type="AlphaFoldDB" id="A0A840DAU8"/>
<dbReference type="PANTHER" id="PTHR43695:SF1">
    <property type="entry name" value="RHAMNOGALACTURONAN ACETYLESTERASE"/>
    <property type="match status" value="1"/>
</dbReference>
<feature type="signal peptide" evidence="3">
    <location>
        <begin position="1"/>
        <end position="18"/>
    </location>
</feature>
<dbReference type="Pfam" id="PF13472">
    <property type="entry name" value="Lipase_GDSL_2"/>
    <property type="match status" value="1"/>
</dbReference>
<evidence type="ECO:0000259" key="4">
    <source>
        <dbReference type="Pfam" id="PF13472"/>
    </source>
</evidence>